<dbReference type="Proteomes" id="UP000403266">
    <property type="component" value="Unassembled WGS sequence"/>
</dbReference>
<comment type="caution">
    <text evidence="1">The sequence shown here is derived from an EMBL/GenBank/DDBJ whole genome shotgun (WGS) entry which is preliminary data.</text>
</comment>
<dbReference type="EMBL" id="VOSK01000751">
    <property type="protein sequence ID" value="MPR31518.1"/>
    <property type="molecule type" value="Genomic_DNA"/>
</dbReference>
<dbReference type="AlphaFoldDB" id="A0A5N7MX93"/>
<evidence type="ECO:0000313" key="1">
    <source>
        <dbReference type="EMBL" id="MPR31518.1"/>
    </source>
</evidence>
<organism evidence="1 2">
    <name type="scientific">Microvirga tunisiensis</name>
    <dbReference type="NCBI Taxonomy" id="2108360"/>
    <lineage>
        <taxon>Bacteria</taxon>
        <taxon>Pseudomonadati</taxon>
        <taxon>Pseudomonadota</taxon>
        <taxon>Alphaproteobacteria</taxon>
        <taxon>Hyphomicrobiales</taxon>
        <taxon>Methylobacteriaceae</taxon>
        <taxon>Microvirga</taxon>
    </lineage>
</organism>
<dbReference type="RefSeq" id="WP_152718653.1">
    <property type="nucleotide sequence ID" value="NZ_VOSJ01000804.1"/>
</dbReference>
<accession>A0A5N7MX93</accession>
<keyword evidence="2" id="KW-1185">Reference proteome</keyword>
<dbReference type="OrthoDB" id="8020123at2"/>
<proteinExistence type="predicted"/>
<sequence>MPYRLIQLAPGSYDLLLHGEIIGSIVRSGSRTGQVTWTAELLNDPAPGPCPPPFTQVEHTFMSLEEVCVWLAGPEIKPLRRTE</sequence>
<reference evidence="1 2" key="1">
    <citation type="journal article" date="2019" name="Syst. Appl. Microbiol.">
        <title>Microvirga tunisiensis sp. nov., a root nodule symbiotic bacterium isolated from Lupinus micranthus and L. luteus grown in Northern Tunisia.</title>
        <authorList>
            <person name="Msaddak A."/>
            <person name="Rejili M."/>
            <person name="Duran D."/>
            <person name="Mars M."/>
            <person name="Palacios J.M."/>
            <person name="Ruiz-Argueso T."/>
            <person name="Rey L."/>
            <person name="Imperial J."/>
        </authorList>
    </citation>
    <scope>NUCLEOTIDE SEQUENCE [LARGE SCALE GENOMIC DNA]</scope>
    <source>
        <strain evidence="1 2">Lmie10</strain>
    </source>
</reference>
<gene>
    <name evidence="1" type="ORF">FS320_43405</name>
</gene>
<protein>
    <submittedName>
        <fullName evidence="1">Uncharacterized protein</fullName>
    </submittedName>
</protein>
<evidence type="ECO:0000313" key="2">
    <source>
        <dbReference type="Proteomes" id="UP000403266"/>
    </source>
</evidence>
<name>A0A5N7MX93_9HYPH</name>